<dbReference type="AlphaFoldDB" id="A0A4Y2U2U6"/>
<dbReference type="OrthoDB" id="6433738at2759"/>
<sequence>MLTDVHKTKGLGSALTFLMRYSEEGNEFLNEIVTGDETW</sequence>
<feature type="non-terminal residue" evidence="1">
    <location>
        <position position="39"/>
    </location>
</feature>
<evidence type="ECO:0000313" key="1">
    <source>
        <dbReference type="EMBL" id="GBO07158.1"/>
    </source>
</evidence>
<keyword evidence="2" id="KW-1185">Reference proteome</keyword>
<gene>
    <name evidence="1" type="ORF">AVEN_98810_1</name>
</gene>
<dbReference type="EMBL" id="BGPR01033284">
    <property type="protein sequence ID" value="GBO07158.1"/>
    <property type="molecule type" value="Genomic_DNA"/>
</dbReference>
<comment type="caution">
    <text evidence="1">The sequence shown here is derived from an EMBL/GenBank/DDBJ whole genome shotgun (WGS) entry which is preliminary data.</text>
</comment>
<proteinExistence type="predicted"/>
<protein>
    <submittedName>
        <fullName evidence="1">Uncharacterized protein</fullName>
    </submittedName>
</protein>
<accession>A0A4Y2U2U6</accession>
<reference evidence="1 2" key="1">
    <citation type="journal article" date="2019" name="Sci. Rep.">
        <title>Orb-weaving spider Araneus ventricosus genome elucidates the spidroin gene catalogue.</title>
        <authorList>
            <person name="Kono N."/>
            <person name="Nakamura H."/>
            <person name="Ohtoshi R."/>
            <person name="Moran D.A.P."/>
            <person name="Shinohara A."/>
            <person name="Yoshida Y."/>
            <person name="Fujiwara M."/>
            <person name="Mori M."/>
            <person name="Tomita M."/>
            <person name="Arakawa K."/>
        </authorList>
    </citation>
    <scope>NUCLEOTIDE SEQUENCE [LARGE SCALE GENOMIC DNA]</scope>
</reference>
<dbReference type="Proteomes" id="UP000499080">
    <property type="component" value="Unassembled WGS sequence"/>
</dbReference>
<organism evidence="1 2">
    <name type="scientific">Araneus ventricosus</name>
    <name type="common">Orbweaver spider</name>
    <name type="synonym">Epeira ventricosa</name>
    <dbReference type="NCBI Taxonomy" id="182803"/>
    <lineage>
        <taxon>Eukaryota</taxon>
        <taxon>Metazoa</taxon>
        <taxon>Ecdysozoa</taxon>
        <taxon>Arthropoda</taxon>
        <taxon>Chelicerata</taxon>
        <taxon>Arachnida</taxon>
        <taxon>Araneae</taxon>
        <taxon>Araneomorphae</taxon>
        <taxon>Entelegynae</taxon>
        <taxon>Araneoidea</taxon>
        <taxon>Araneidae</taxon>
        <taxon>Araneus</taxon>
    </lineage>
</organism>
<evidence type="ECO:0000313" key="2">
    <source>
        <dbReference type="Proteomes" id="UP000499080"/>
    </source>
</evidence>
<name>A0A4Y2U2U6_ARAVE</name>